<organism evidence="2 3">
    <name type="scientific">Aeromicrobium ginsengisoli</name>
    <dbReference type="NCBI Taxonomy" id="363867"/>
    <lineage>
        <taxon>Bacteria</taxon>
        <taxon>Bacillati</taxon>
        <taxon>Actinomycetota</taxon>
        <taxon>Actinomycetes</taxon>
        <taxon>Propionibacteriales</taxon>
        <taxon>Nocardioidaceae</taxon>
        <taxon>Aeromicrobium</taxon>
    </lineage>
</organism>
<sequence>MPRFVTAWILSGLALAAAAGLLGDHMNIGVSGDSTGERVVAIALVALVFTAINAFVAPVIKTLSLPFIIVTLGFALLVINALLLLLTEWVTDKFGVEFHVDGFWWAVLGSIVISIVNAVLGGFTNKNHPHPAR</sequence>
<dbReference type="Proteomes" id="UP000380867">
    <property type="component" value="Unassembled WGS sequence"/>
</dbReference>
<dbReference type="Pfam" id="PF04020">
    <property type="entry name" value="Phage_holin_4_2"/>
    <property type="match status" value="1"/>
</dbReference>
<dbReference type="EMBL" id="SDPQ02000003">
    <property type="protein sequence ID" value="KAA1395570.1"/>
    <property type="molecule type" value="Genomic_DNA"/>
</dbReference>
<feature type="transmembrane region" description="Helical" evidence="1">
    <location>
        <begin position="67"/>
        <end position="90"/>
    </location>
</feature>
<comment type="caution">
    <text evidence="2">The sequence shown here is derived from an EMBL/GenBank/DDBJ whole genome shotgun (WGS) entry which is preliminary data.</text>
</comment>
<accession>A0A5M4FCF6</accession>
<keyword evidence="1" id="KW-0812">Transmembrane</keyword>
<keyword evidence="3" id="KW-1185">Reference proteome</keyword>
<reference evidence="2" key="1">
    <citation type="submission" date="2019-09" db="EMBL/GenBank/DDBJ databases">
        <authorList>
            <person name="Li J."/>
        </authorList>
    </citation>
    <scope>NUCLEOTIDE SEQUENCE [LARGE SCALE GENOMIC DNA]</scope>
    <source>
        <strain evidence="2">JCM 14732</strain>
    </source>
</reference>
<evidence type="ECO:0000256" key="1">
    <source>
        <dbReference type="SAM" id="Phobius"/>
    </source>
</evidence>
<protein>
    <submittedName>
        <fullName evidence="2">Phage holin family protein</fullName>
    </submittedName>
</protein>
<proteinExistence type="predicted"/>
<dbReference type="PANTHER" id="PTHR37309:SF1">
    <property type="entry name" value="SLR0284 PROTEIN"/>
    <property type="match status" value="1"/>
</dbReference>
<keyword evidence="1" id="KW-1133">Transmembrane helix</keyword>
<name>A0A5M4FCF6_9ACTN</name>
<feature type="transmembrane region" description="Helical" evidence="1">
    <location>
        <begin position="102"/>
        <end position="123"/>
    </location>
</feature>
<dbReference type="PANTHER" id="PTHR37309">
    <property type="entry name" value="SLR0284 PROTEIN"/>
    <property type="match status" value="1"/>
</dbReference>
<evidence type="ECO:0000313" key="2">
    <source>
        <dbReference type="EMBL" id="KAA1395570.1"/>
    </source>
</evidence>
<dbReference type="AlphaFoldDB" id="A0A5M4FCF6"/>
<feature type="transmembrane region" description="Helical" evidence="1">
    <location>
        <begin position="39"/>
        <end position="60"/>
    </location>
</feature>
<gene>
    <name evidence="2" type="ORF">ESP70_015560</name>
</gene>
<dbReference type="InterPro" id="IPR007165">
    <property type="entry name" value="Phage_holin_4_2"/>
</dbReference>
<keyword evidence="1" id="KW-0472">Membrane</keyword>
<evidence type="ECO:0000313" key="3">
    <source>
        <dbReference type="Proteomes" id="UP000380867"/>
    </source>
</evidence>
<dbReference type="OrthoDB" id="9810847at2"/>